<evidence type="ECO:0000313" key="2">
    <source>
        <dbReference type="Proteomes" id="UP000460272"/>
    </source>
</evidence>
<dbReference type="SUPFAM" id="SSF51735">
    <property type="entry name" value="NAD(P)-binding Rossmann-fold domains"/>
    <property type="match status" value="1"/>
</dbReference>
<dbReference type="OrthoDB" id="9799818at2"/>
<dbReference type="AlphaFoldDB" id="A0A6P2BU09"/>
<dbReference type="InterPro" id="IPR002347">
    <property type="entry name" value="SDR_fam"/>
</dbReference>
<organism evidence="1 2">
    <name type="scientific">Trebonia kvetii</name>
    <dbReference type="NCBI Taxonomy" id="2480626"/>
    <lineage>
        <taxon>Bacteria</taxon>
        <taxon>Bacillati</taxon>
        <taxon>Actinomycetota</taxon>
        <taxon>Actinomycetes</taxon>
        <taxon>Streptosporangiales</taxon>
        <taxon>Treboniaceae</taxon>
        <taxon>Trebonia</taxon>
    </lineage>
</organism>
<gene>
    <name evidence="1" type="ORF">EAS64_27125</name>
</gene>
<dbReference type="PANTHER" id="PTHR43431:SF1">
    <property type="entry name" value="OS08G0476300 PROTEIN"/>
    <property type="match status" value="1"/>
</dbReference>
<reference evidence="1 2" key="1">
    <citation type="submission" date="2018-11" db="EMBL/GenBank/DDBJ databases">
        <title>Trebonia kvetii gen.nov., sp.nov., a novel acidophilic actinobacterium, and proposal of the new actinobacterial family Treboniaceae fam. nov.</title>
        <authorList>
            <person name="Rapoport D."/>
            <person name="Sagova-Mareckova M."/>
            <person name="Sedlacek I."/>
            <person name="Provaznik J."/>
            <person name="Kralova S."/>
            <person name="Pavlinic D."/>
            <person name="Benes V."/>
            <person name="Kopecky J."/>
        </authorList>
    </citation>
    <scope>NUCLEOTIDE SEQUENCE [LARGE SCALE GENOMIC DNA]</scope>
    <source>
        <strain evidence="1 2">15Tr583</strain>
    </source>
</reference>
<dbReference type="EMBL" id="RPFW01000005">
    <property type="protein sequence ID" value="TVZ02470.1"/>
    <property type="molecule type" value="Genomic_DNA"/>
</dbReference>
<sequence>MPNEREGDHGPVDGRHLLLVGAGPGLGMAVARRFAAGGYRVTVVARSPDGLRDLASTLADTGATINTVAADAGDSDGLGARMRELYLAGGAPGVVVYNAVMGAPDRLLDSSAAHLQAAYAVDVIGAIVVAQAAVPAMRAAGFGTILVTGGGFADYPVSAFATVSLGKAALRSAATMLGADLAPDGIRVATLTIAGQIAAGTSFDPERIAERYWEIVHADSPWQAEFRFTGE</sequence>
<comment type="caution">
    <text evidence="1">The sequence shown here is derived from an EMBL/GenBank/DDBJ whole genome shotgun (WGS) entry which is preliminary data.</text>
</comment>
<keyword evidence="2" id="KW-1185">Reference proteome</keyword>
<dbReference type="PANTHER" id="PTHR43431">
    <property type="entry name" value="OXIDOREDUCTASE, SHORT CHAIN DEHYDROGENASE/REDUCTASE FAMILY (AFU_ORTHOLOGUE AFUA_5G14000)"/>
    <property type="match status" value="1"/>
</dbReference>
<dbReference type="Proteomes" id="UP000460272">
    <property type="component" value="Unassembled WGS sequence"/>
</dbReference>
<dbReference type="Pfam" id="PF00106">
    <property type="entry name" value="adh_short"/>
    <property type="match status" value="1"/>
</dbReference>
<protein>
    <submittedName>
        <fullName evidence="1">SDR family NAD(P)-dependent oxidoreductase</fullName>
    </submittedName>
</protein>
<dbReference type="RefSeq" id="WP_145857509.1">
    <property type="nucleotide sequence ID" value="NZ_RPFW01000005.1"/>
</dbReference>
<proteinExistence type="predicted"/>
<dbReference type="InterPro" id="IPR036291">
    <property type="entry name" value="NAD(P)-bd_dom_sf"/>
</dbReference>
<accession>A0A6P2BU09</accession>
<dbReference type="Gene3D" id="3.40.50.720">
    <property type="entry name" value="NAD(P)-binding Rossmann-like Domain"/>
    <property type="match status" value="1"/>
</dbReference>
<evidence type="ECO:0000313" key="1">
    <source>
        <dbReference type="EMBL" id="TVZ02470.1"/>
    </source>
</evidence>
<name>A0A6P2BU09_9ACTN</name>